<sequence length="152" mass="16866">MSHTELVGSRVGSVPPITWIAVWPDLDPAGSLLVAAMTLSAQAESRSLGCSHGRRFEIVEPSDARTLSRFLDADGRLVTIPSKHSKRLVVLDHLAQSFELGIVYPEDEVNVRLGRFHPDVAALRRYLVDEHFLTRRDGFYWRSGGSVDIDGV</sequence>
<evidence type="ECO:0000313" key="2">
    <source>
        <dbReference type="EMBL" id="GAA1949807.1"/>
    </source>
</evidence>
<dbReference type="InterPro" id="IPR018656">
    <property type="entry name" value="DUF2087"/>
</dbReference>
<evidence type="ECO:0000259" key="1">
    <source>
        <dbReference type="Pfam" id="PF09860"/>
    </source>
</evidence>
<feature type="domain" description="DUF2087" evidence="1">
    <location>
        <begin position="76"/>
        <end position="142"/>
    </location>
</feature>
<gene>
    <name evidence="2" type="ORF">GCM10009798_06300</name>
</gene>
<reference evidence="3" key="1">
    <citation type="journal article" date="2019" name="Int. J. Syst. Evol. Microbiol.">
        <title>The Global Catalogue of Microorganisms (GCM) 10K type strain sequencing project: providing services to taxonomists for standard genome sequencing and annotation.</title>
        <authorList>
            <consortium name="The Broad Institute Genomics Platform"/>
            <consortium name="The Broad Institute Genome Sequencing Center for Infectious Disease"/>
            <person name="Wu L."/>
            <person name="Ma J."/>
        </authorList>
    </citation>
    <scope>NUCLEOTIDE SEQUENCE [LARGE SCALE GENOMIC DNA]</scope>
    <source>
        <strain evidence="3">JCM 15309</strain>
    </source>
</reference>
<comment type="caution">
    <text evidence="2">The sequence shown here is derived from an EMBL/GenBank/DDBJ whole genome shotgun (WGS) entry which is preliminary data.</text>
</comment>
<organism evidence="2 3">
    <name type="scientific">Nocardioides panacihumi</name>
    <dbReference type="NCBI Taxonomy" id="400774"/>
    <lineage>
        <taxon>Bacteria</taxon>
        <taxon>Bacillati</taxon>
        <taxon>Actinomycetota</taxon>
        <taxon>Actinomycetes</taxon>
        <taxon>Propionibacteriales</taxon>
        <taxon>Nocardioidaceae</taxon>
        <taxon>Nocardioides</taxon>
    </lineage>
</organism>
<dbReference type="Proteomes" id="UP001500571">
    <property type="component" value="Unassembled WGS sequence"/>
</dbReference>
<dbReference type="RefSeq" id="WP_344042324.1">
    <property type="nucleotide sequence ID" value="NZ_BAAAPB010000001.1"/>
</dbReference>
<protein>
    <recommendedName>
        <fullName evidence="1">DUF2087 domain-containing protein</fullName>
    </recommendedName>
</protein>
<keyword evidence="3" id="KW-1185">Reference proteome</keyword>
<dbReference type="Pfam" id="PF09860">
    <property type="entry name" value="DUF2087"/>
    <property type="match status" value="1"/>
</dbReference>
<accession>A0ABP5BNY0</accession>
<dbReference type="EMBL" id="BAAAPB010000001">
    <property type="protein sequence ID" value="GAA1949807.1"/>
    <property type="molecule type" value="Genomic_DNA"/>
</dbReference>
<evidence type="ECO:0000313" key="3">
    <source>
        <dbReference type="Proteomes" id="UP001500571"/>
    </source>
</evidence>
<name>A0ABP5BNY0_9ACTN</name>
<proteinExistence type="predicted"/>